<evidence type="ECO:0000313" key="1">
    <source>
        <dbReference type="EMBL" id="CUV19245.1"/>
    </source>
</evidence>
<dbReference type="AlphaFoldDB" id="A0A0S4UAH4"/>
<accession>A0A0S4UAH4</accession>
<reference evidence="1" key="1">
    <citation type="submission" date="2015-10" db="EMBL/GenBank/DDBJ databases">
        <authorList>
            <person name="Gilbert D.G."/>
        </authorList>
    </citation>
    <scope>NUCLEOTIDE SEQUENCE</scope>
    <source>
        <strain evidence="1">Phyl III-seqv23</strain>
    </source>
</reference>
<organism evidence="1">
    <name type="scientific">Ralstonia solanacearum</name>
    <name type="common">Pseudomonas solanacearum</name>
    <dbReference type="NCBI Taxonomy" id="305"/>
    <lineage>
        <taxon>Bacteria</taxon>
        <taxon>Pseudomonadati</taxon>
        <taxon>Pseudomonadota</taxon>
        <taxon>Betaproteobacteria</taxon>
        <taxon>Burkholderiales</taxon>
        <taxon>Burkholderiaceae</taxon>
        <taxon>Ralstonia</taxon>
        <taxon>Ralstonia solanacearum species complex</taxon>
    </lineage>
</organism>
<sequence length="38" mass="4364">MRSSSDHTYLTVCSANLSEFAPIGSHYRLFLDAHHRRS</sequence>
<dbReference type="EMBL" id="LN899821">
    <property type="protein sequence ID" value="CUV19245.1"/>
    <property type="molecule type" value="Genomic_DNA"/>
</dbReference>
<name>A0A0S4UAH4_RALSL</name>
<proteinExistence type="predicted"/>
<gene>
    <name evidence="1" type="ORF">PSS4_v1_960022</name>
</gene>
<protein>
    <submittedName>
        <fullName evidence="1">Hypothethical protein</fullName>
    </submittedName>
</protein>